<name>A0AAV1KQU3_9NEOP</name>
<organism evidence="2 3">
    <name type="scientific">Parnassius mnemosyne</name>
    <name type="common">clouded apollo</name>
    <dbReference type="NCBI Taxonomy" id="213953"/>
    <lineage>
        <taxon>Eukaryota</taxon>
        <taxon>Metazoa</taxon>
        <taxon>Ecdysozoa</taxon>
        <taxon>Arthropoda</taxon>
        <taxon>Hexapoda</taxon>
        <taxon>Insecta</taxon>
        <taxon>Pterygota</taxon>
        <taxon>Neoptera</taxon>
        <taxon>Endopterygota</taxon>
        <taxon>Lepidoptera</taxon>
        <taxon>Glossata</taxon>
        <taxon>Ditrysia</taxon>
        <taxon>Papilionoidea</taxon>
        <taxon>Papilionidae</taxon>
        <taxon>Parnassiinae</taxon>
        <taxon>Parnassini</taxon>
        <taxon>Parnassius</taxon>
        <taxon>Driopa</taxon>
    </lineage>
</organism>
<evidence type="ECO:0000313" key="3">
    <source>
        <dbReference type="Proteomes" id="UP001314205"/>
    </source>
</evidence>
<dbReference type="PANTHER" id="PTHR22954:SF3">
    <property type="entry name" value="PROTEIN CBG08539"/>
    <property type="match status" value="1"/>
</dbReference>
<sequence length="362" mass="41684">MSSDEANEKPTPLESQELRELKKKRKSYRGKLTMYCNFVKKFREINVEKLSASQILDLQLRTEAVGSIYNILDTIQERIDVLCTDIDEQLADRQKYDDAYFENVAHAKLMINSKQSGHAPNQVQVVNVQNKPETQDIIRYPEISLPSFSGGMNDWLEFRETFDSLINQSQMNSIQKYKYLRSCLQGGALEVVSSLEFTSENYSLAWNLLCERYNNPRLLINKHLKGLFNMETISFQASSLRSVIDNISKHLRSLKSLSIPVSEWDLVIIHFISSKLPLSIQRKWEERISSKELPSLQEFKDFLRSRADLLEVSHSDEVSSDSRDKRSLVATSSSVTPRPEKQNLHQCPQCKDVPGILEKMVT</sequence>
<protein>
    <recommendedName>
        <fullName evidence="4">Gag-pol polyprotein</fullName>
    </recommendedName>
</protein>
<gene>
    <name evidence="2" type="ORF">PARMNEM_LOCUS6017</name>
</gene>
<comment type="caution">
    <text evidence="2">The sequence shown here is derived from an EMBL/GenBank/DDBJ whole genome shotgun (WGS) entry which is preliminary data.</text>
</comment>
<dbReference type="PANTHER" id="PTHR22954">
    <property type="entry name" value="RETROVIRAL PROTEASE-RELATED"/>
    <property type="match status" value="1"/>
</dbReference>
<accession>A0AAV1KQU3</accession>
<feature type="region of interest" description="Disordered" evidence="1">
    <location>
        <begin position="318"/>
        <end position="348"/>
    </location>
</feature>
<feature type="compositionally biased region" description="Basic and acidic residues" evidence="1">
    <location>
        <begin position="318"/>
        <end position="327"/>
    </location>
</feature>
<dbReference type="AlphaFoldDB" id="A0AAV1KQU3"/>
<evidence type="ECO:0000313" key="2">
    <source>
        <dbReference type="EMBL" id="CAK1584845.1"/>
    </source>
</evidence>
<dbReference type="Pfam" id="PF03564">
    <property type="entry name" value="DUF1759"/>
    <property type="match status" value="1"/>
</dbReference>
<reference evidence="2 3" key="1">
    <citation type="submission" date="2023-11" db="EMBL/GenBank/DDBJ databases">
        <authorList>
            <person name="Hedman E."/>
            <person name="Englund M."/>
            <person name="Stromberg M."/>
            <person name="Nyberg Akerstrom W."/>
            <person name="Nylinder S."/>
            <person name="Jareborg N."/>
            <person name="Kallberg Y."/>
            <person name="Kronander E."/>
        </authorList>
    </citation>
    <scope>NUCLEOTIDE SEQUENCE [LARGE SCALE GENOMIC DNA]</scope>
</reference>
<evidence type="ECO:0008006" key="4">
    <source>
        <dbReference type="Google" id="ProtNLM"/>
    </source>
</evidence>
<evidence type="ECO:0000256" key="1">
    <source>
        <dbReference type="SAM" id="MobiDB-lite"/>
    </source>
</evidence>
<proteinExistence type="predicted"/>
<keyword evidence="3" id="KW-1185">Reference proteome</keyword>
<dbReference type="EMBL" id="CAVLGL010000068">
    <property type="protein sequence ID" value="CAK1584845.1"/>
    <property type="molecule type" value="Genomic_DNA"/>
</dbReference>
<dbReference type="InterPro" id="IPR005312">
    <property type="entry name" value="DUF1759"/>
</dbReference>
<dbReference type="Proteomes" id="UP001314205">
    <property type="component" value="Unassembled WGS sequence"/>
</dbReference>